<protein>
    <recommendedName>
        <fullName evidence="4">Large ribosomal subunit protein uL30m</fullName>
    </recommendedName>
</protein>
<dbReference type="GO" id="GO:0005739">
    <property type="term" value="C:mitochondrion"/>
    <property type="evidence" value="ECO:0007669"/>
    <property type="project" value="TreeGrafter"/>
</dbReference>
<feature type="domain" description="Large ribosomal subunit protein uL30-like ferredoxin-like fold" evidence="5">
    <location>
        <begin position="72"/>
        <end position="122"/>
    </location>
</feature>
<sequence>MASYLTSSSLMRVSLRTAQVSRFNVARSITTAVEGESSKSSNSNSSSSTTSKILSESQNSVEIIRNAPATHFKITLRRSAISLGDKIKGTLKALGIHRRFQTVYFPHSPEVAGKILRVKELVEVENVPTHMVMTKQQQRQARKAPRGYKVVDTRVGKFMNV</sequence>
<keyword evidence="2" id="KW-0689">Ribosomal protein</keyword>
<evidence type="ECO:0000256" key="2">
    <source>
        <dbReference type="ARBA" id="ARBA00022980"/>
    </source>
</evidence>
<gene>
    <name evidence="6" type="ORF">D9613_008153</name>
</gene>
<dbReference type="GO" id="GO:0003735">
    <property type="term" value="F:structural constituent of ribosome"/>
    <property type="evidence" value="ECO:0007669"/>
    <property type="project" value="InterPro"/>
</dbReference>
<dbReference type="PANTHER" id="PTHR15892">
    <property type="entry name" value="MITOCHONDRIAL RIBOSOMAL PROTEIN L30"/>
    <property type="match status" value="1"/>
</dbReference>
<dbReference type="EMBL" id="JAACJL010000045">
    <property type="protein sequence ID" value="KAF4614260.1"/>
    <property type="molecule type" value="Genomic_DNA"/>
</dbReference>
<dbReference type="SUPFAM" id="SSF55129">
    <property type="entry name" value="Ribosomal protein L30p/L7e"/>
    <property type="match status" value="1"/>
</dbReference>
<keyword evidence="7" id="KW-1185">Reference proteome</keyword>
<evidence type="ECO:0000313" key="6">
    <source>
        <dbReference type="EMBL" id="KAF4614260.1"/>
    </source>
</evidence>
<dbReference type="PANTHER" id="PTHR15892:SF2">
    <property type="entry name" value="LARGE RIBOSOMAL SUBUNIT PROTEIN UL30M"/>
    <property type="match status" value="1"/>
</dbReference>
<dbReference type="GO" id="GO:0006412">
    <property type="term" value="P:translation"/>
    <property type="evidence" value="ECO:0007669"/>
    <property type="project" value="InterPro"/>
</dbReference>
<organism evidence="6 7">
    <name type="scientific">Agrocybe pediades</name>
    <dbReference type="NCBI Taxonomy" id="84607"/>
    <lineage>
        <taxon>Eukaryota</taxon>
        <taxon>Fungi</taxon>
        <taxon>Dikarya</taxon>
        <taxon>Basidiomycota</taxon>
        <taxon>Agaricomycotina</taxon>
        <taxon>Agaricomycetes</taxon>
        <taxon>Agaricomycetidae</taxon>
        <taxon>Agaricales</taxon>
        <taxon>Agaricineae</taxon>
        <taxon>Strophariaceae</taxon>
        <taxon>Agrocybe</taxon>
    </lineage>
</organism>
<dbReference type="AlphaFoldDB" id="A0A8H4QP65"/>
<dbReference type="Proteomes" id="UP000521872">
    <property type="component" value="Unassembled WGS sequence"/>
</dbReference>
<evidence type="ECO:0000313" key="7">
    <source>
        <dbReference type="Proteomes" id="UP000521872"/>
    </source>
</evidence>
<evidence type="ECO:0000256" key="1">
    <source>
        <dbReference type="ARBA" id="ARBA00007594"/>
    </source>
</evidence>
<dbReference type="InterPro" id="IPR005996">
    <property type="entry name" value="Ribosomal_uL30_bac-type"/>
</dbReference>
<keyword evidence="3" id="KW-0687">Ribonucleoprotein</keyword>
<comment type="caution">
    <text evidence="6">The sequence shown here is derived from an EMBL/GenBank/DDBJ whole genome shotgun (WGS) entry which is preliminary data.</text>
</comment>
<name>A0A8H4QP65_9AGAR</name>
<evidence type="ECO:0000259" key="5">
    <source>
        <dbReference type="Pfam" id="PF00327"/>
    </source>
</evidence>
<accession>A0A8H4QP65</accession>
<dbReference type="InterPro" id="IPR036919">
    <property type="entry name" value="Ribo_uL30_ferredoxin-like_sf"/>
</dbReference>
<proteinExistence type="inferred from homology"/>
<evidence type="ECO:0000256" key="3">
    <source>
        <dbReference type="ARBA" id="ARBA00023274"/>
    </source>
</evidence>
<evidence type="ECO:0000256" key="4">
    <source>
        <dbReference type="ARBA" id="ARBA00035281"/>
    </source>
</evidence>
<comment type="similarity">
    <text evidence="1">Belongs to the universal ribosomal protein uL30 family.</text>
</comment>
<dbReference type="Pfam" id="PF00327">
    <property type="entry name" value="Ribosomal_L30"/>
    <property type="match status" value="1"/>
</dbReference>
<reference evidence="6 7" key="1">
    <citation type="submission" date="2019-12" db="EMBL/GenBank/DDBJ databases">
        <authorList>
            <person name="Floudas D."/>
            <person name="Bentzer J."/>
            <person name="Ahren D."/>
            <person name="Johansson T."/>
            <person name="Persson P."/>
            <person name="Tunlid A."/>
        </authorList>
    </citation>
    <scope>NUCLEOTIDE SEQUENCE [LARGE SCALE GENOMIC DNA]</scope>
    <source>
        <strain evidence="6 7">CBS 102.39</strain>
    </source>
</reference>
<dbReference type="InterPro" id="IPR016082">
    <property type="entry name" value="Ribosomal_uL30_ferredoxin-like"/>
</dbReference>
<dbReference type="CDD" id="cd01658">
    <property type="entry name" value="Ribosomal_L30"/>
    <property type="match status" value="1"/>
</dbReference>
<dbReference type="Gene3D" id="3.30.1390.20">
    <property type="entry name" value="Ribosomal protein L30, ferredoxin-like fold domain"/>
    <property type="match status" value="1"/>
</dbReference>
<dbReference type="GO" id="GO:0015934">
    <property type="term" value="C:large ribosomal subunit"/>
    <property type="evidence" value="ECO:0007669"/>
    <property type="project" value="InterPro"/>
</dbReference>